<evidence type="ECO:0000313" key="1">
    <source>
        <dbReference type="EMBL" id="ASR86412.1"/>
    </source>
</evidence>
<dbReference type="Proteomes" id="UP000223671">
    <property type="component" value="Genome"/>
</dbReference>
<dbReference type="EMBL" id="MF140399">
    <property type="protein sequence ID" value="ASR86412.1"/>
    <property type="molecule type" value="Genomic_DNA"/>
</dbReference>
<dbReference type="GeneID" id="60336480"/>
<protein>
    <submittedName>
        <fullName evidence="1">Uncharacterized protein</fullName>
    </submittedName>
</protein>
<evidence type="ECO:0000313" key="2">
    <source>
        <dbReference type="Proteomes" id="UP000223671"/>
    </source>
</evidence>
<organism evidence="1 2">
    <name type="scientific">Mycobacterium phage Bartholomew</name>
    <dbReference type="NCBI Taxonomy" id="2015875"/>
    <lineage>
        <taxon>Viruses</taxon>
        <taxon>Duplodnaviria</taxon>
        <taxon>Heunggongvirae</taxon>
        <taxon>Uroviricota</taxon>
        <taxon>Caudoviricetes</taxon>
        <taxon>Pclasvirinae</taxon>
        <taxon>Fishburnevirus</taxon>
        <taxon>Fishburnevirus bartholomew</taxon>
    </lineage>
</organism>
<keyword evidence="2" id="KW-1185">Reference proteome</keyword>
<name>A0A222ZQ21_9CAUD</name>
<dbReference type="RefSeq" id="YP_009964761.1">
    <property type="nucleotide sequence ID" value="NC_051734.1"/>
</dbReference>
<sequence length="133" mass="14590">MMTLVDRFNSSMNEAIHVVLAEVGHVVEAFLEPLSRKAMANALNRDYGFTYDDAVTAAADALAEAEAENEVAEPDPYRLPITIREYVPAAEVRLDDLAAHILAVPLGGHHLLCHNWAELIAGALLDDFHITKK</sequence>
<gene>
    <name evidence="1" type="primary">36</name>
    <name evidence="1" type="ORF">SEA_BARTHOLOMEW_36</name>
</gene>
<proteinExistence type="predicted"/>
<accession>A0A222ZQ21</accession>
<dbReference type="KEGG" id="vg:60336480"/>
<reference evidence="1 2" key="1">
    <citation type="submission" date="2017-05" db="EMBL/GenBank/DDBJ databases">
        <authorList>
            <person name="Lastname F.X."/>
            <person name="Crosby A.J."/>
            <person name="Fallert M.J."/>
            <person name="Grams T.R."/>
            <person name="Krenzke L.R."/>
            <person name="Steffen A.M."/>
            <person name="Wenta M.D."/>
            <person name="Young C.F."/>
            <person name="Stauffer R."/>
            <person name="Byrnes D."/>
            <person name="Tobiason D.M."/>
            <person name="Stoner T.H."/>
            <person name="Garlena R.A."/>
            <person name="Russell D.A."/>
            <person name="Pope W.H."/>
            <person name="Jacobs-Sera D."/>
            <person name="Hatfull G.F."/>
        </authorList>
    </citation>
    <scope>NUCLEOTIDE SEQUENCE [LARGE SCALE GENOMIC DNA]</scope>
</reference>